<name>A0ABM8H8K4_9MICO</name>
<evidence type="ECO:0000313" key="1">
    <source>
        <dbReference type="EMBL" id="BDZ57223.1"/>
    </source>
</evidence>
<dbReference type="EMBL" id="AP027735">
    <property type="protein sequence ID" value="BDZ57223.1"/>
    <property type="molecule type" value="Genomic_DNA"/>
</dbReference>
<proteinExistence type="predicted"/>
<gene>
    <name evidence="1" type="ORF">GCM10025872_08800</name>
</gene>
<keyword evidence="2" id="KW-1185">Reference proteome</keyword>
<dbReference type="Proteomes" id="UP001321421">
    <property type="component" value="Chromosome"/>
</dbReference>
<sequence length="136" mass="15014">MVAEVDGDWTAIWYLGVKGWFRNPASAPTARPVAGRRRVITASGESAKTYGRCYPEPEAYADPADVQPVSPLIYSIPAGQAYVVTDESPVTDYYKAKTFSLDTPNDHVDIVGKDRYYQISLGHRLAYVRAAEVRLG</sequence>
<organism evidence="1 2">
    <name type="scientific">Barrientosiimonas endolithica</name>
    <dbReference type="NCBI Taxonomy" id="1535208"/>
    <lineage>
        <taxon>Bacteria</taxon>
        <taxon>Bacillati</taxon>
        <taxon>Actinomycetota</taxon>
        <taxon>Actinomycetes</taxon>
        <taxon>Micrococcales</taxon>
        <taxon>Dermacoccaceae</taxon>
        <taxon>Barrientosiimonas</taxon>
    </lineage>
</organism>
<reference evidence="2" key="1">
    <citation type="journal article" date="2019" name="Int. J. Syst. Evol. Microbiol.">
        <title>The Global Catalogue of Microorganisms (GCM) 10K type strain sequencing project: providing services to taxonomists for standard genome sequencing and annotation.</title>
        <authorList>
            <consortium name="The Broad Institute Genomics Platform"/>
            <consortium name="The Broad Institute Genome Sequencing Center for Infectious Disease"/>
            <person name="Wu L."/>
            <person name="Ma J."/>
        </authorList>
    </citation>
    <scope>NUCLEOTIDE SEQUENCE [LARGE SCALE GENOMIC DNA]</scope>
    <source>
        <strain evidence="2">NBRC 110608</strain>
    </source>
</reference>
<evidence type="ECO:0000313" key="2">
    <source>
        <dbReference type="Proteomes" id="UP001321421"/>
    </source>
</evidence>
<accession>A0ABM8H8K4</accession>
<protein>
    <submittedName>
        <fullName evidence="1">Uncharacterized protein</fullName>
    </submittedName>
</protein>